<protein>
    <submittedName>
        <fullName evidence="1">Uncharacterized protein</fullName>
    </submittedName>
</protein>
<evidence type="ECO:0000313" key="2">
    <source>
        <dbReference type="Proteomes" id="UP000718564"/>
    </source>
</evidence>
<evidence type="ECO:0000313" key="1">
    <source>
        <dbReference type="EMBL" id="NMG17932.1"/>
    </source>
</evidence>
<organism evidence="1 2">
    <name type="scientific">Brasilonema bromeliae SPC951</name>
    <dbReference type="NCBI Taxonomy" id="385972"/>
    <lineage>
        <taxon>Bacteria</taxon>
        <taxon>Bacillati</taxon>
        <taxon>Cyanobacteriota</taxon>
        <taxon>Cyanophyceae</taxon>
        <taxon>Nostocales</taxon>
        <taxon>Scytonemataceae</taxon>
        <taxon>Brasilonema</taxon>
        <taxon>Bromeliae group (in: Brasilonema)</taxon>
    </lineage>
</organism>
<keyword evidence="2" id="KW-1185">Reference proteome</keyword>
<dbReference type="SUPFAM" id="SSF53335">
    <property type="entry name" value="S-adenosyl-L-methionine-dependent methyltransferases"/>
    <property type="match status" value="1"/>
</dbReference>
<dbReference type="EMBL" id="QMEB01000001">
    <property type="protein sequence ID" value="NMG17932.1"/>
    <property type="molecule type" value="Genomic_DNA"/>
</dbReference>
<gene>
    <name evidence="1" type="ORF">DP116_00120</name>
</gene>
<dbReference type="Proteomes" id="UP000718564">
    <property type="component" value="Unassembled WGS sequence"/>
</dbReference>
<reference evidence="1 2" key="1">
    <citation type="submission" date="2018-06" db="EMBL/GenBank/DDBJ databases">
        <title>Comparative genomics of Brasilonema spp. strains.</title>
        <authorList>
            <person name="Alvarenga D.O."/>
            <person name="Fiore M.F."/>
            <person name="Varani A.M."/>
        </authorList>
    </citation>
    <scope>NUCLEOTIDE SEQUENCE [LARGE SCALE GENOMIC DNA]</scope>
    <source>
        <strain evidence="1 2">SPC951</strain>
    </source>
</reference>
<dbReference type="InterPro" id="IPR029063">
    <property type="entry name" value="SAM-dependent_MTases_sf"/>
</dbReference>
<name>A0ABX1P200_9CYAN</name>
<sequence length="89" mass="9979">MTIYNSIGKVYSNSRLPDLRIVNSLIDLLNLPKKSIIADIGAGTGGYSRANLLRRRFANAEREYSVYAVEPSSVMRSQSVEHAQRSYQT</sequence>
<dbReference type="Gene3D" id="3.40.50.150">
    <property type="entry name" value="Vaccinia Virus protein VP39"/>
    <property type="match status" value="1"/>
</dbReference>
<proteinExistence type="predicted"/>
<comment type="caution">
    <text evidence="1">The sequence shown here is derived from an EMBL/GenBank/DDBJ whole genome shotgun (WGS) entry which is preliminary data.</text>
</comment>
<dbReference type="RefSeq" id="WP_169153228.1">
    <property type="nucleotide sequence ID" value="NZ_CAWPJE010000193.1"/>
</dbReference>
<accession>A0ABX1P200</accession>